<feature type="transmembrane region" description="Helical" evidence="1">
    <location>
        <begin position="323"/>
        <end position="346"/>
    </location>
</feature>
<evidence type="ECO:0000313" key="2">
    <source>
        <dbReference type="EMBL" id="MFC5511099.1"/>
    </source>
</evidence>
<evidence type="ECO:0000313" key="3">
    <source>
        <dbReference type="Proteomes" id="UP001596031"/>
    </source>
</evidence>
<protein>
    <recommendedName>
        <fullName evidence="4">Type II secretory pathway component PulF</fullName>
    </recommendedName>
</protein>
<dbReference type="EMBL" id="JBHSMS010000026">
    <property type="protein sequence ID" value="MFC5511099.1"/>
    <property type="molecule type" value="Genomic_DNA"/>
</dbReference>
<name>A0ABW0PGQ8_9BURK</name>
<feature type="transmembrane region" description="Helical" evidence="1">
    <location>
        <begin position="118"/>
        <end position="139"/>
    </location>
</feature>
<keyword evidence="1" id="KW-1133">Transmembrane helix</keyword>
<feature type="transmembrane region" description="Helical" evidence="1">
    <location>
        <begin position="162"/>
        <end position="191"/>
    </location>
</feature>
<sequence>MSSISEAMQVWSARRAFNKQRPAFYRDLGASLTAGAPLNSLISEYAKHDVPGIGPMMTLWGDGMLAHPDSLARATSGLVSEGDTVIISAAEMNPSGAGKLYQMYAANLAQRASMIRAVTLPLIMPAVTGLVLIGILFFFKNVIYADMLKGVPLKYWPSYGQFAYSVLEFSTGFGGACVLAAVVGLAAWVAWSLPNYTGPGRDWLDRKMPPYTLFAQMDLISSVTAICSMIQANIADTVALNKVASNGSAWMTYQMDKIRVHTGRGRPVLTSLRELPLPKMLAARIVVLAGEEKLADALPELVIKSCMDETESMVERMQVTAKFVTMLSVLVLLGFVGILMLGNVGFSEASQAMSSDTSQRR</sequence>
<keyword evidence="1" id="KW-0472">Membrane</keyword>
<proteinExistence type="predicted"/>
<gene>
    <name evidence="2" type="ORF">ACFPOU_08160</name>
</gene>
<comment type="caution">
    <text evidence="2">The sequence shown here is derived from an EMBL/GenBank/DDBJ whole genome shotgun (WGS) entry which is preliminary data.</text>
</comment>
<organism evidence="2 3">
    <name type="scientific">Massilia jejuensis</name>
    <dbReference type="NCBI Taxonomy" id="648894"/>
    <lineage>
        <taxon>Bacteria</taxon>
        <taxon>Pseudomonadati</taxon>
        <taxon>Pseudomonadota</taxon>
        <taxon>Betaproteobacteria</taxon>
        <taxon>Burkholderiales</taxon>
        <taxon>Oxalobacteraceae</taxon>
        <taxon>Telluria group</taxon>
        <taxon>Massilia</taxon>
    </lineage>
</organism>
<dbReference type="RefSeq" id="WP_379719330.1">
    <property type="nucleotide sequence ID" value="NZ_JBHSMS010000026.1"/>
</dbReference>
<dbReference type="Proteomes" id="UP001596031">
    <property type="component" value="Unassembled WGS sequence"/>
</dbReference>
<keyword evidence="3" id="KW-1185">Reference proteome</keyword>
<evidence type="ECO:0000256" key="1">
    <source>
        <dbReference type="SAM" id="Phobius"/>
    </source>
</evidence>
<accession>A0ABW0PGQ8</accession>
<evidence type="ECO:0008006" key="4">
    <source>
        <dbReference type="Google" id="ProtNLM"/>
    </source>
</evidence>
<reference evidence="3" key="1">
    <citation type="journal article" date="2019" name="Int. J. Syst. Evol. Microbiol.">
        <title>The Global Catalogue of Microorganisms (GCM) 10K type strain sequencing project: providing services to taxonomists for standard genome sequencing and annotation.</title>
        <authorList>
            <consortium name="The Broad Institute Genomics Platform"/>
            <consortium name="The Broad Institute Genome Sequencing Center for Infectious Disease"/>
            <person name="Wu L."/>
            <person name="Ma J."/>
        </authorList>
    </citation>
    <scope>NUCLEOTIDE SEQUENCE [LARGE SCALE GENOMIC DNA]</scope>
    <source>
        <strain evidence="3">CCUG 38813</strain>
    </source>
</reference>
<keyword evidence="1" id="KW-0812">Transmembrane</keyword>